<feature type="domain" description="GFO/IDH/MocA-like oxidoreductase" evidence="3">
    <location>
        <begin position="149"/>
        <end position="263"/>
    </location>
</feature>
<sequence>MVNVGVIGLGSMGNTHLAAYGSVPGCRVVAVADADEGRRTGRTGAGGNIEGQGSGGGFDFASVRAYADASELIADPEVHLVDVCLPTPLHARFAVAALRAGKHLMVEKPLARTAAEADTIVAAAEEASAGGQIAMCGMCMRFWPGWVWLKEAIDDGRFGRVLHARFRRVTSHPPGSFYADGDACGGALLDLHVHDTDFVRHAFGAPEAVFSRGYAKHTSRPDHVCTQYLFGDGGPVVTAEGGWAMHEGFGFEMQYAVNFERATAVFDIHQDPVLTLIDGEGKRAVDIPGGMGYQPELAYLIGCVERGEAPSTVTLADAANALRIVEAEGRSIASGRIEAL</sequence>
<dbReference type="eggNOG" id="COG0673">
    <property type="taxonomic scope" value="Bacteria"/>
</dbReference>
<organism evidence="4 5">
    <name type="scientific">Phycisphaera mikurensis (strain NBRC 102666 / KCTC 22515 / FYK2301M01)</name>
    <dbReference type="NCBI Taxonomy" id="1142394"/>
    <lineage>
        <taxon>Bacteria</taxon>
        <taxon>Pseudomonadati</taxon>
        <taxon>Planctomycetota</taxon>
        <taxon>Phycisphaerae</taxon>
        <taxon>Phycisphaerales</taxon>
        <taxon>Phycisphaeraceae</taxon>
        <taxon>Phycisphaera</taxon>
    </lineage>
</organism>
<dbReference type="Pfam" id="PF22725">
    <property type="entry name" value="GFO_IDH_MocA_C3"/>
    <property type="match status" value="1"/>
</dbReference>
<feature type="domain" description="Gfo/Idh/MocA-like oxidoreductase N-terminal" evidence="2">
    <location>
        <begin position="2"/>
        <end position="128"/>
    </location>
</feature>
<dbReference type="InterPro" id="IPR036291">
    <property type="entry name" value="NAD(P)-bd_dom_sf"/>
</dbReference>
<dbReference type="InterPro" id="IPR050463">
    <property type="entry name" value="Gfo/Idh/MocA_oxidrdct_glycsds"/>
</dbReference>
<dbReference type="InterPro" id="IPR000683">
    <property type="entry name" value="Gfo/Idh/MocA-like_OxRdtase_N"/>
</dbReference>
<keyword evidence="5" id="KW-1185">Reference proteome</keyword>
<proteinExistence type="predicted"/>
<evidence type="ECO:0000313" key="4">
    <source>
        <dbReference type="EMBL" id="BAM03438.1"/>
    </source>
</evidence>
<dbReference type="EMBL" id="AP012338">
    <property type="protein sequence ID" value="BAM03438.1"/>
    <property type="molecule type" value="Genomic_DNA"/>
</dbReference>
<dbReference type="STRING" id="1142394.PSMK_12790"/>
<name>I0IDV0_PHYMF</name>
<dbReference type="Proteomes" id="UP000007881">
    <property type="component" value="Chromosome"/>
</dbReference>
<evidence type="ECO:0000256" key="1">
    <source>
        <dbReference type="ARBA" id="ARBA00023002"/>
    </source>
</evidence>
<dbReference type="GO" id="GO:0016491">
    <property type="term" value="F:oxidoreductase activity"/>
    <property type="evidence" value="ECO:0007669"/>
    <property type="project" value="UniProtKB-KW"/>
</dbReference>
<dbReference type="HOGENOM" id="CLU_023194_1_2_0"/>
<gene>
    <name evidence="4" type="ordered locus">PSMK_12790</name>
</gene>
<reference evidence="4 5" key="1">
    <citation type="submission" date="2012-02" db="EMBL/GenBank/DDBJ databases">
        <title>Complete genome sequence of Phycisphaera mikurensis NBRC 102666.</title>
        <authorList>
            <person name="Ankai A."/>
            <person name="Hosoyama A."/>
            <person name="Terui Y."/>
            <person name="Sekine M."/>
            <person name="Fukai R."/>
            <person name="Kato Y."/>
            <person name="Nakamura S."/>
            <person name="Yamada-Narita S."/>
            <person name="Kawakoshi A."/>
            <person name="Fukunaga Y."/>
            <person name="Yamazaki S."/>
            <person name="Fujita N."/>
        </authorList>
    </citation>
    <scope>NUCLEOTIDE SEQUENCE [LARGE SCALE GENOMIC DNA]</scope>
    <source>
        <strain evidence="5">NBRC 102666 / KCTC 22515 / FYK2301M01</strain>
    </source>
</reference>
<accession>I0IDV0</accession>
<dbReference type="GO" id="GO:0000166">
    <property type="term" value="F:nucleotide binding"/>
    <property type="evidence" value="ECO:0007669"/>
    <property type="project" value="InterPro"/>
</dbReference>
<evidence type="ECO:0000313" key="5">
    <source>
        <dbReference type="Proteomes" id="UP000007881"/>
    </source>
</evidence>
<keyword evidence="1" id="KW-0560">Oxidoreductase</keyword>
<dbReference type="OrthoDB" id="9783105at2"/>
<evidence type="ECO:0000259" key="3">
    <source>
        <dbReference type="Pfam" id="PF22725"/>
    </source>
</evidence>
<dbReference type="InterPro" id="IPR055170">
    <property type="entry name" value="GFO_IDH_MocA-like_dom"/>
</dbReference>
<dbReference type="KEGG" id="phm:PSMK_12790"/>
<dbReference type="RefSeq" id="WP_014436657.1">
    <property type="nucleotide sequence ID" value="NC_017080.1"/>
</dbReference>
<evidence type="ECO:0000259" key="2">
    <source>
        <dbReference type="Pfam" id="PF01408"/>
    </source>
</evidence>
<dbReference type="Gene3D" id="3.40.50.720">
    <property type="entry name" value="NAD(P)-binding Rossmann-like Domain"/>
    <property type="match status" value="1"/>
</dbReference>
<protein>
    <submittedName>
        <fullName evidence="4">Putative oxidoreductase</fullName>
    </submittedName>
</protein>
<dbReference type="PANTHER" id="PTHR43818:SF11">
    <property type="entry name" value="BCDNA.GH03377"/>
    <property type="match status" value="1"/>
</dbReference>
<dbReference type="AlphaFoldDB" id="I0IDV0"/>
<dbReference type="SUPFAM" id="SSF55347">
    <property type="entry name" value="Glyceraldehyde-3-phosphate dehydrogenase-like, C-terminal domain"/>
    <property type="match status" value="1"/>
</dbReference>
<dbReference type="Gene3D" id="3.30.360.10">
    <property type="entry name" value="Dihydrodipicolinate Reductase, domain 2"/>
    <property type="match status" value="1"/>
</dbReference>
<dbReference type="PANTHER" id="PTHR43818">
    <property type="entry name" value="BCDNA.GH03377"/>
    <property type="match status" value="1"/>
</dbReference>
<dbReference type="SUPFAM" id="SSF51735">
    <property type="entry name" value="NAD(P)-binding Rossmann-fold domains"/>
    <property type="match status" value="1"/>
</dbReference>
<dbReference type="Pfam" id="PF01408">
    <property type="entry name" value="GFO_IDH_MocA"/>
    <property type="match status" value="1"/>
</dbReference>